<name>A0A9W8BFA1_9FUNG</name>
<dbReference type="InterPro" id="IPR002654">
    <property type="entry name" value="Glyco_trans_25"/>
</dbReference>
<dbReference type="AlphaFoldDB" id="A0A9W8BFA1"/>
<accession>A0A9W8BFA1</accession>
<gene>
    <name evidence="3" type="ORF">H4R26_004913</name>
</gene>
<feature type="domain" description="Glycosyl transferase family 25" evidence="2">
    <location>
        <begin position="58"/>
        <end position="242"/>
    </location>
</feature>
<dbReference type="OrthoDB" id="47375at2759"/>
<dbReference type="CDD" id="cd06532">
    <property type="entry name" value="Glyco_transf_25"/>
    <property type="match status" value="1"/>
</dbReference>
<organism evidence="3 4">
    <name type="scientific">Coemansia thaxteri</name>
    <dbReference type="NCBI Taxonomy" id="2663907"/>
    <lineage>
        <taxon>Eukaryota</taxon>
        <taxon>Fungi</taxon>
        <taxon>Fungi incertae sedis</taxon>
        <taxon>Zoopagomycota</taxon>
        <taxon>Kickxellomycotina</taxon>
        <taxon>Kickxellomycetes</taxon>
        <taxon>Kickxellales</taxon>
        <taxon>Kickxellaceae</taxon>
        <taxon>Coemansia</taxon>
    </lineage>
</organism>
<keyword evidence="1" id="KW-0812">Transmembrane</keyword>
<evidence type="ECO:0000256" key="1">
    <source>
        <dbReference type="SAM" id="Phobius"/>
    </source>
</evidence>
<dbReference type="Pfam" id="PF01755">
    <property type="entry name" value="Glyco_transf_25"/>
    <property type="match status" value="1"/>
</dbReference>
<evidence type="ECO:0000313" key="3">
    <source>
        <dbReference type="EMBL" id="KAJ1999796.1"/>
    </source>
</evidence>
<evidence type="ECO:0000259" key="2">
    <source>
        <dbReference type="Pfam" id="PF01755"/>
    </source>
</evidence>
<keyword evidence="4" id="KW-1185">Reference proteome</keyword>
<keyword evidence="1" id="KW-1133">Transmembrane helix</keyword>
<dbReference type="Proteomes" id="UP001150907">
    <property type="component" value="Unassembled WGS sequence"/>
</dbReference>
<feature type="transmembrane region" description="Helical" evidence="1">
    <location>
        <begin position="6"/>
        <end position="29"/>
    </location>
</feature>
<reference evidence="3" key="1">
    <citation type="submission" date="2022-07" db="EMBL/GenBank/DDBJ databases">
        <title>Phylogenomic reconstructions and comparative analyses of Kickxellomycotina fungi.</title>
        <authorList>
            <person name="Reynolds N.K."/>
            <person name="Stajich J.E."/>
            <person name="Barry K."/>
            <person name="Grigoriev I.V."/>
            <person name="Crous P."/>
            <person name="Smith M.E."/>
        </authorList>
    </citation>
    <scope>NUCLEOTIDE SEQUENCE</scope>
    <source>
        <strain evidence="3">IMI 214461</strain>
    </source>
</reference>
<comment type="caution">
    <text evidence="3">The sequence shown here is derived from an EMBL/GenBank/DDBJ whole genome shotgun (WGS) entry which is preliminary data.</text>
</comment>
<protein>
    <recommendedName>
        <fullName evidence="2">Glycosyl transferase family 25 domain-containing protein</fullName>
    </recommendedName>
</protein>
<dbReference type="EMBL" id="JANBQF010000640">
    <property type="protein sequence ID" value="KAJ1999796.1"/>
    <property type="molecule type" value="Genomic_DNA"/>
</dbReference>
<evidence type="ECO:0000313" key="4">
    <source>
        <dbReference type="Proteomes" id="UP001150907"/>
    </source>
</evidence>
<keyword evidence="1" id="KW-0472">Membrane</keyword>
<proteinExistence type="predicted"/>
<sequence length="330" mass="36879">MTTRSTAYWCWWTLVGYMCVGAALVYLALSGKKFGKEDDDNNGSVGIYQTSNRTLGFHRIFVLNTPARMDRRRTMEAQRQFHGLSFEYAQTVGHVEANWHAKESGYLINGTHLACYLSHLNIYKRMVEEDIESALVLEDDIDTEVDLRDRHSLIMAQVGKEYGGDWDMLFVGHCTSDVNEPGSVLRPRAATGGNSRVGISPGDRAAYLQRNVTLYVSEYPMCLHAYALTKACAKRLAMVLEERLKTVGQEIDLVLAIGVEFGVSTVLGVSPPYIVQVGRTELGSDLTSPKGGDTAQRLARSTLFHLGLRLNDPQSLAPYIDWEWFTAQQK</sequence>